<gene>
    <name evidence="1" type="ORF">APX70_08377</name>
</gene>
<evidence type="ECO:0000313" key="1">
    <source>
        <dbReference type="EMBL" id="RML15912.1"/>
    </source>
</evidence>
<dbReference type="AlphaFoldDB" id="A0A3M2TMN1"/>
<evidence type="ECO:0000313" key="2">
    <source>
        <dbReference type="Proteomes" id="UP000282378"/>
    </source>
</evidence>
<comment type="caution">
    <text evidence="1">The sequence shown here is derived from an EMBL/GenBank/DDBJ whole genome shotgun (WGS) entry which is preliminary data.</text>
</comment>
<feature type="non-terminal residue" evidence="1">
    <location>
        <position position="42"/>
    </location>
</feature>
<name>A0A3M2TMN1_PSEYM</name>
<organism evidence="1 2">
    <name type="scientific">Pseudomonas syringae pv. maculicola</name>
    <dbReference type="NCBI Taxonomy" id="59511"/>
    <lineage>
        <taxon>Bacteria</taxon>
        <taxon>Pseudomonadati</taxon>
        <taxon>Pseudomonadota</taxon>
        <taxon>Gammaproteobacteria</taxon>
        <taxon>Pseudomonadales</taxon>
        <taxon>Pseudomonadaceae</taxon>
        <taxon>Pseudomonas</taxon>
    </lineage>
</organism>
<accession>A0A3M2TMN1</accession>
<dbReference type="Proteomes" id="UP000282378">
    <property type="component" value="Unassembled WGS sequence"/>
</dbReference>
<feature type="non-terminal residue" evidence="1">
    <location>
        <position position="1"/>
    </location>
</feature>
<protein>
    <submittedName>
        <fullName evidence="1">Alginate biosynthesis protein AlgK</fullName>
    </submittedName>
</protein>
<reference evidence="1 2" key="1">
    <citation type="submission" date="2018-08" db="EMBL/GenBank/DDBJ databases">
        <title>Recombination of ecologically and evolutionarily significant loci maintains genetic cohesion in the Pseudomonas syringae species complex.</title>
        <authorList>
            <person name="Dillon M."/>
            <person name="Thakur S."/>
            <person name="Almeida R.N.D."/>
            <person name="Weir B.S."/>
            <person name="Guttman D.S."/>
        </authorList>
    </citation>
    <scope>NUCLEOTIDE SEQUENCE [LARGE SCALE GENOMIC DNA]</scope>
    <source>
        <strain evidence="1 2">88_10</strain>
    </source>
</reference>
<proteinExistence type="predicted"/>
<sequence length="42" mass="4774">SGYPISWVTLAKLLYDFPELGDVNKMMEYLNNGRAADQPRAE</sequence>
<dbReference type="EMBL" id="RBNL01005118">
    <property type="protein sequence ID" value="RML15912.1"/>
    <property type="molecule type" value="Genomic_DNA"/>
</dbReference>